<accession>A0ABR4NM04</accession>
<evidence type="ECO:0000256" key="8">
    <source>
        <dbReference type="RuleBase" id="RU362106"/>
    </source>
</evidence>
<comment type="similarity">
    <text evidence="7 8">Belongs to the class I-like SAM-binding methyltransferase superfamily. rRNA adenine N(6)-methyltransferase family.</text>
</comment>
<dbReference type="Gene3D" id="1.10.8.100">
    <property type="entry name" value="Ribosomal RNA adenine dimethylase-like, domain 2"/>
    <property type="match status" value="1"/>
</dbReference>
<keyword evidence="2 7" id="KW-0489">Methyltransferase</keyword>
<evidence type="ECO:0000256" key="1">
    <source>
        <dbReference type="ARBA" id="ARBA00004173"/>
    </source>
</evidence>
<gene>
    <name evidence="9" type="ORF">RNJ44_02545</name>
</gene>
<dbReference type="PROSITE" id="PS51689">
    <property type="entry name" value="SAM_RNA_A_N6_MT"/>
    <property type="match status" value="1"/>
</dbReference>
<keyword evidence="4 7" id="KW-0949">S-adenosyl-L-methionine</keyword>
<dbReference type="EC" id="2.1.1.-" evidence="8"/>
<dbReference type="InterPro" id="IPR029063">
    <property type="entry name" value="SAM-dependent_MTases_sf"/>
</dbReference>
<comment type="function">
    <text evidence="6">Mitochondrial transcription factor that confers selective promoter recognition on the core subunit of the yeast mitochondrial RNA polymerase. Interacts with DNA in a non-specific manner.</text>
</comment>
<dbReference type="Proteomes" id="UP001623330">
    <property type="component" value="Unassembled WGS sequence"/>
</dbReference>
<keyword evidence="10" id="KW-1185">Reference proteome</keyword>
<evidence type="ECO:0000256" key="7">
    <source>
        <dbReference type="PROSITE-ProRule" id="PRU01026"/>
    </source>
</evidence>
<evidence type="ECO:0000256" key="2">
    <source>
        <dbReference type="ARBA" id="ARBA00022603"/>
    </source>
</evidence>
<dbReference type="EMBL" id="JBEVYD010000013">
    <property type="protein sequence ID" value="KAL3228600.1"/>
    <property type="molecule type" value="Genomic_DNA"/>
</dbReference>
<protein>
    <recommendedName>
        <fullName evidence="8">rRNA adenine N(6)-methyltransferase</fullName>
        <ecNumber evidence="8">2.1.1.-</ecNumber>
    </recommendedName>
</protein>
<feature type="binding site" evidence="7">
    <location>
        <position position="99"/>
    </location>
    <ligand>
        <name>S-adenosyl-L-methionine</name>
        <dbReference type="ChEBI" id="CHEBI:59789"/>
    </ligand>
</feature>
<name>A0ABR4NM04_9SACH</name>
<organism evidence="9 10">
    <name type="scientific">Nakaseomyces bracarensis</name>
    <dbReference type="NCBI Taxonomy" id="273131"/>
    <lineage>
        <taxon>Eukaryota</taxon>
        <taxon>Fungi</taxon>
        <taxon>Dikarya</taxon>
        <taxon>Ascomycota</taxon>
        <taxon>Saccharomycotina</taxon>
        <taxon>Saccharomycetes</taxon>
        <taxon>Saccharomycetales</taxon>
        <taxon>Saccharomycetaceae</taxon>
        <taxon>Nakaseomyces</taxon>
    </lineage>
</organism>
<comment type="caution">
    <text evidence="9">The sequence shown here is derived from an EMBL/GenBank/DDBJ whole genome shotgun (WGS) entry which is preliminary data.</text>
</comment>
<dbReference type="InterPro" id="IPR001737">
    <property type="entry name" value="KsgA/Erm"/>
</dbReference>
<dbReference type="Gene3D" id="3.40.50.150">
    <property type="entry name" value="Vaccinia Virus protein VP39"/>
    <property type="match status" value="1"/>
</dbReference>
<evidence type="ECO:0000313" key="9">
    <source>
        <dbReference type="EMBL" id="KAL3228600.1"/>
    </source>
</evidence>
<evidence type="ECO:0000313" key="10">
    <source>
        <dbReference type="Proteomes" id="UP001623330"/>
    </source>
</evidence>
<dbReference type="PANTHER" id="PTHR11727">
    <property type="entry name" value="DIMETHYLADENOSINE TRANSFERASE"/>
    <property type="match status" value="1"/>
</dbReference>
<evidence type="ECO:0000256" key="6">
    <source>
        <dbReference type="ARBA" id="ARBA00024915"/>
    </source>
</evidence>
<sequence>MSIAIPTRAQLSHIKSWYGFRYLLNPEVQGKIFDRLAIGQRYDKDLQVLDLYPGPGVQSGVFYDKFKPSRLAMMESRRYFVKHLEEVYGSSPLQLIQQDPFKWESYTDITDEQKIFVPETVPYQSLNNKFYIMANLTEKKHEGLLMQWLACIGNRNWLFRFGRSSMLVWMPTPVAVKLLAEAGDRTRHKCSLMREAFSETKLAALSDSKDLKKFNKHTLEGFDTVIMSEDDLSAHGSYGISAIEFTPKVHNIDLDNWEYVTKHLMVLHKTPLVDALDSLGHGARDYFMEKVIPEKRYLLEAYPQDFTNDDFVYITDLFNMWPFKPNIYMDFFDHLQEESRE</sequence>
<comment type="caution">
    <text evidence="7">Lacks conserved residue(s) required for the propagation of feature annotation.</text>
</comment>
<dbReference type="PANTHER" id="PTHR11727:SF17">
    <property type="entry name" value="DIMETHYLADENOSINE TRANSFERASE 1, MITOCHONDRIAL"/>
    <property type="match status" value="1"/>
</dbReference>
<keyword evidence="5 7" id="KW-0694">RNA-binding</keyword>
<dbReference type="InterPro" id="IPR023165">
    <property type="entry name" value="rRNA_Ade_diMease-like_C"/>
</dbReference>
<reference evidence="9 10" key="1">
    <citation type="submission" date="2024-05" db="EMBL/GenBank/DDBJ databases">
        <title>Long read based assembly of the Candida bracarensis genome reveals expanded adhesin content.</title>
        <authorList>
            <person name="Marcet-Houben M."/>
            <person name="Ksiezopolska E."/>
            <person name="Gabaldon T."/>
        </authorList>
    </citation>
    <scope>NUCLEOTIDE SEQUENCE [LARGE SCALE GENOMIC DNA]</scope>
    <source>
        <strain evidence="9 10">CBM6</strain>
    </source>
</reference>
<evidence type="ECO:0000256" key="4">
    <source>
        <dbReference type="ARBA" id="ARBA00022691"/>
    </source>
</evidence>
<feature type="binding site" evidence="7">
    <location>
        <position position="135"/>
    </location>
    <ligand>
        <name>S-adenosyl-L-methionine</name>
        <dbReference type="ChEBI" id="CHEBI:59789"/>
    </ligand>
</feature>
<feature type="binding site" evidence="7">
    <location>
        <position position="75"/>
    </location>
    <ligand>
        <name>S-adenosyl-L-methionine</name>
        <dbReference type="ChEBI" id="CHEBI:59789"/>
    </ligand>
</feature>
<feature type="binding site" evidence="7">
    <location>
        <position position="23"/>
    </location>
    <ligand>
        <name>S-adenosyl-L-methionine</name>
        <dbReference type="ChEBI" id="CHEBI:59789"/>
    </ligand>
</feature>
<proteinExistence type="inferred from homology"/>
<comment type="subcellular location">
    <subcellularLocation>
        <location evidence="1">Mitochondrion</location>
    </subcellularLocation>
</comment>
<dbReference type="SUPFAM" id="SSF53335">
    <property type="entry name" value="S-adenosyl-L-methionine-dependent methyltransferases"/>
    <property type="match status" value="1"/>
</dbReference>
<dbReference type="Pfam" id="PF00398">
    <property type="entry name" value="RrnaAD"/>
    <property type="match status" value="1"/>
</dbReference>
<evidence type="ECO:0000256" key="3">
    <source>
        <dbReference type="ARBA" id="ARBA00022679"/>
    </source>
</evidence>
<keyword evidence="8" id="KW-0698">rRNA processing</keyword>
<keyword evidence="3 7" id="KW-0808">Transferase</keyword>
<evidence type="ECO:0000256" key="5">
    <source>
        <dbReference type="ARBA" id="ARBA00022884"/>
    </source>
</evidence>